<name>A0A9Q9B1K3_9PEZI</name>
<organism evidence="2 3">
    <name type="scientific">Septoria linicola</name>
    <dbReference type="NCBI Taxonomy" id="215465"/>
    <lineage>
        <taxon>Eukaryota</taxon>
        <taxon>Fungi</taxon>
        <taxon>Dikarya</taxon>
        <taxon>Ascomycota</taxon>
        <taxon>Pezizomycotina</taxon>
        <taxon>Dothideomycetes</taxon>
        <taxon>Dothideomycetidae</taxon>
        <taxon>Mycosphaerellales</taxon>
        <taxon>Mycosphaerellaceae</taxon>
        <taxon>Septoria</taxon>
    </lineage>
</organism>
<dbReference type="OrthoDB" id="410701at2759"/>
<sequence length="1039" mass="118220">MPHGRLTPLGKQLRAVLANLSACTPARTNATWPRPRLEQQQQQQQQLHRTPDHGIVAATRPPASHRSTRTIATAAVDRSGEPIVHEVPATRSKPSARILRRRTRIDHVGDALKASGKGHLQFVRPVHKPDLTYAHPKRSYAGLRAARVNRARHLHKDGPNAPYLTAISLQSILGNYMTWSSHRRHPLVAEWEATYQPTVQEAAYLEKQGHTAADVVAWAEIVREEDPHAAAQKLAARNKVTPSVLATPLFVYMNLLKRPNINAHALRSLIELAHAIFGERSRLLVDPGIDSEPRFLVVVRLIRHARKVWPACMLSIVRLALMHSVSRDEGITTNHGVATNAYRLNKLMSLISIPSSGSSFTNRDHQEAALIPILQHMSEHQPPLQIDRQGYRAVIRLQLSQRKTSRERQWAELQALSWPPWKDDRTGMDALITKEDHGTSRAGQTLLRMQEAGYSLLEWEQLAGIHAGWDVDRTPTIQNRVLLRFRRWNSAGRNGRAAKSNAESLRWAARITSTRTVQEAWACYLTWEDKRLPYSPDVYLAIAAKLREEQRRPHVEARNASQEGARRSWPLLPGDIREVSPLPPSTHLETYTRTLPPTLADFHADLQARRVDLSADVLAFLVRHAQTLRHGMDMLADAAARHPAVRSLFSRELPPGLRKVPPAIYLAAVTLFARFGRVPRFLTRSPGSTLALLESETSEDPNSEKSLNHGSGIVHAIHLLRLRPESDGLVWHVILQNLVREKNFVAFADMHFLDTRSNGSDASSDSVANLHHCAGAFQAYRLIRYVHKLQAQQHINLDAVGFQSFCIGVEHRAIATWTVLQVVESSESTFDEHQTSTAFDKLVATARSMFNRGDAGIRTAPFRLFGRLVGARQSNPDADYNLPRLLIVPSPGVLHALIRALGWLSRYQNLLELAEWMHEYRDELLERRKQDRNGDEMMRRAIIALRVFLERSWLPQDRDTAVENESRSKHMKYFITPARRDLVDSVRKIVEQVEEWEGWPSDEEVQHYASDQRYKPFTRYEMKRKQRRERYVPMGDHEY</sequence>
<evidence type="ECO:0000256" key="1">
    <source>
        <dbReference type="SAM" id="MobiDB-lite"/>
    </source>
</evidence>
<proteinExistence type="predicted"/>
<dbReference type="Proteomes" id="UP001056384">
    <property type="component" value="Chromosome 12"/>
</dbReference>
<evidence type="ECO:0000313" key="2">
    <source>
        <dbReference type="EMBL" id="USW59274.1"/>
    </source>
</evidence>
<dbReference type="EMBL" id="CP099429">
    <property type="protein sequence ID" value="USW59274.1"/>
    <property type="molecule type" value="Genomic_DNA"/>
</dbReference>
<protein>
    <submittedName>
        <fullName evidence="2">Uncharacterized protein</fullName>
    </submittedName>
</protein>
<gene>
    <name evidence="2" type="ORF">Slin15195_G125930</name>
</gene>
<dbReference type="AlphaFoldDB" id="A0A9Q9B1K3"/>
<evidence type="ECO:0000313" key="3">
    <source>
        <dbReference type="Proteomes" id="UP001056384"/>
    </source>
</evidence>
<feature type="region of interest" description="Disordered" evidence="1">
    <location>
        <begin position="27"/>
        <end position="50"/>
    </location>
</feature>
<accession>A0A9Q9B1K3</accession>
<keyword evidence="3" id="KW-1185">Reference proteome</keyword>
<reference evidence="2" key="1">
    <citation type="submission" date="2022-06" db="EMBL/GenBank/DDBJ databases">
        <title>Complete genome sequences of two strains of the flax pathogen Septoria linicola.</title>
        <authorList>
            <person name="Lapalu N."/>
            <person name="Simon A."/>
            <person name="Demenou B."/>
            <person name="Paumier D."/>
            <person name="Guillot M.-P."/>
            <person name="Gout L."/>
            <person name="Valade R."/>
        </authorList>
    </citation>
    <scope>NUCLEOTIDE SEQUENCE</scope>
    <source>
        <strain evidence="2">SE15195</strain>
    </source>
</reference>